<comment type="caution">
    <text evidence="11">The sequence shown here is derived from an EMBL/GenBank/DDBJ whole genome shotgun (WGS) entry which is preliminary data.</text>
</comment>
<dbReference type="InterPro" id="IPR003663">
    <property type="entry name" value="Sugar/inositol_transpt"/>
</dbReference>
<feature type="transmembrane region" description="Helical" evidence="9">
    <location>
        <begin position="159"/>
        <end position="179"/>
    </location>
</feature>
<evidence type="ECO:0000256" key="2">
    <source>
        <dbReference type="ARBA" id="ARBA00010992"/>
    </source>
</evidence>
<keyword evidence="12" id="KW-1185">Reference proteome</keyword>
<dbReference type="SUPFAM" id="SSF103473">
    <property type="entry name" value="MFS general substrate transporter"/>
    <property type="match status" value="1"/>
</dbReference>
<reference evidence="11" key="1">
    <citation type="submission" date="2024-03" db="EMBL/GenBank/DDBJ databases">
        <title>WGS assembly of Saponaria officinalis var. Norfolk2.</title>
        <authorList>
            <person name="Jenkins J."/>
            <person name="Shu S."/>
            <person name="Grimwood J."/>
            <person name="Barry K."/>
            <person name="Goodstein D."/>
            <person name="Schmutz J."/>
            <person name="Leebens-Mack J."/>
            <person name="Osbourn A."/>
        </authorList>
    </citation>
    <scope>NUCLEOTIDE SEQUENCE [LARGE SCALE GENOMIC DNA]</scope>
    <source>
        <strain evidence="11">JIC</strain>
    </source>
</reference>
<feature type="transmembrane region" description="Helical" evidence="9">
    <location>
        <begin position="403"/>
        <end position="423"/>
    </location>
</feature>
<dbReference type="EMBL" id="JBDFQZ010000004">
    <property type="protein sequence ID" value="KAK9735383.1"/>
    <property type="molecule type" value="Genomic_DNA"/>
</dbReference>
<keyword evidence="6 9" id="KW-1133">Transmembrane helix</keyword>
<dbReference type="NCBIfam" id="TIGR00879">
    <property type="entry name" value="SP"/>
    <property type="match status" value="1"/>
</dbReference>
<comment type="similarity">
    <text evidence="2 8">Belongs to the major facilitator superfamily. Sugar transporter (TC 2.A.1.1) family.</text>
</comment>
<organism evidence="11 12">
    <name type="scientific">Saponaria officinalis</name>
    <name type="common">Common soapwort</name>
    <name type="synonym">Lychnis saponaria</name>
    <dbReference type="NCBI Taxonomy" id="3572"/>
    <lineage>
        <taxon>Eukaryota</taxon>
        <taxon>Viridiplantae</taxon>
        <taxon>Streptophyta</taxon>
        <taxon>Embryophyta</taxon>
        <taxon>Tracheophyta</taxon>
        <taxon>Spermatophyta</taxon>
        <taxon>Magnoliopsida</taxon>
        <taxon>eudicotyledons</taxon>
        <taxon>Gunneridae</taxon>
        <taxon>Pentapetalae</taxon>
        <taxon>Caryophyllales</taxon>
        <taxon>Caryophyllaceae</taxon>
        <taxon>Caryophylleae</taxon>
        <taxon>Saponaria</taxon>
    </lineage>
</organism>
<evidence type="ECO:0000256" key="5">
    <source>
        <dbReference type="ARBA" id="ARBA00022692"/>
    </source>
</evidence>
<keyword evidence="7 9" id="KW-0472">Membrane</keyword>
<name>A0AAW1LPU6_SAPOF</name>
<dbReference type="InterPro" id="IPR044775">
    <property type="entry name" value="MFS_ERD6/Tret1-like"/>
</dbReference>
<dbReference type="GO" id="GO:0051119">
    <property type="term" value="F:sugar transmembrane transporter activity"/>
    <property type="evidence" value="ECO:0007669"/>
    <property type="project" value="InterPro"/>
</dbReference>
<feature type="transmembrane region" description="Helical" evidence="9">
    <location>
        <begin position="31"/>
        <end position="52"/>
    </location>
</feature>
<keyword evidence="5 9" id="KW-0812">Transmembrane</keyword>
<evidence type="ECO:0000313" key="11">
    <source>
        <dbReference type="EMBL" id="KAK9735383.1"/>
    </source>
</evidence>
<protein>
    <recommendedName>
        <fullName evidence="10">Major facilitator superfamily (MFS) profile domain-containing protein</fullName>
    </recommendedName>
</protein>
<gene>
    <name evidence="11" type="ORF">RND81_04G202700</name>
</gene>
<evidence type="ECO:0000259" key="10">
    <source>
        <dbReference type="PROSITE" id="PS50850"/>
    </source>
</evidence>
<dbReference type="InterPro" id="IPR020846">
    <property type="entry name" value="MFS_dom"/>
</dbReference>
<dbReference type="PANTHER" id="PTHR48021">
    <property type="match status" value="1"/>
</dbReference>
<feature type="transmembrane region" description="Helical" evidence="9">
    <location>
        <begin position="185"/>
        <end position="204"/>
    </location>
</feature>
<evidence type="ECO:0000256" key="4">
    <source>
        <dbReference type="ARBA" id="ARBA00022597"/>
    </source>
</evidence>
<evidence type="ECO:0000256" key="9">
    <source>
        <dbReference type="SAM" id="Phobius"/>
    </source>
</evidence>
<dbReference type="PRINTS" id="PR00171">
    <property type="entry name" value="SUGRTRNSPORT"/>
</dbReference>
<dbReference type="FunFam" id="1.20.1250.20:FF:000043">
    <property type="entry name" value="sugar transporter ERD6-like 6"/>
    <property type="match status" value="1"/>
</dbReference>
<feature type="transmembrane region" description="Helical" evidence="9">
    <location>
        <begin position="129"/>
        <end position="147"/>
    </location>
</feature>
<evidence type="ECO:0000313" key="12">
    <source>
        <dbReference type="Proteomes" id="UP001443914"/>
    </source>
</evidence>
<feature type="transmembrane region" description="Helical" evidence="9">
    <location>
        <begin position="367"/>
        <end position="391"/>
    </location>
</feature>
<dbReference type="InterPro" id="IPR036259">
    <property type="entry name" value="MFS_trans_sf"/>
</dbReference>
<dbReference type="PANTHER" id="PTHR48021:SF25">
    <property type="entry name" value="SUGAR TRANSPORTER ERD6-LIKE 5"/>
    <property type="match status" value="1"/>
</dbReference>
<comment type="subcellular location">
    <subcellularLocation>
        <location evidence="1">Membrane</location>
        <topology evidence="1">Multi-pass membrane protein</topology>
    </subcellularLocation>
</comment>
<evidence type="ECO:0000256" key="3">
    <source>
        <dbReference type="ARBA" id="ARBA00022448"/>
    </source>
</evidence>
<feature type="transmembrane region" description="Helical" evidence="9">
    <location>
        <begin position="267"/>
        <end position="283"/>
    </location>
</feature>
<dbReference type="Proteomes" id="UP001443914">
    <property type="component" value="Unassembled WGS sequence"/>
</dbReference>
<dbReference type="GO" id="GO:0016020">
    <property type="term" value="C:membrane"/>
    <property type="evidence" value="ECO:0007669"/>
    <property type="project" value="UniProtKB-SubCell"/>
</dbReference>
<feature type="transmembrane region" description="Helical" evidence="9">
    <location>
        <begin position="104"/>
        <end position="123"/>
    </location>
</feature>
<dbReference type="InterPro" id="IPR005828">
    <property type="entry name" value="MFS_sugar_transport-like"/>
</dbReference>
<feature type="transmembrane region" description="Helical" evidence="9">
    <location>
        <begin position="72"/>
        <end position="92"/>
    </location>
</feature>
<proteinExistence type="inferred from homology"/>
<dbReference type="Gene3D" id="1.20.1250.20">
    <property type="entry name" value="MFS general substrate transporter like domains"/>
    <property type="match status" value="1"/>
</dbReference>
<sequence>MSEENSPLIQIIEGVGASEETNNGDAEITSVLMFSISIAVCSSFVGGCSYAYSAPVQSAIISDLGLSIADYSLFGSILTIGGLCGSIVCGKITDCIGRKATMGIADLLYIVGWLAIAFSQGAWSLDLGRLVLGFATSLGDYAVPVYIAEISPKNIRGSLVFLSQLMFFSGMASVLLVGLVTRWRILALTAMLPCVIQLLGIFSIPESPRWLVNVGRDDDYEAALQWLRGKNVDISQETADIRCLQDYIDDIENIEGESFFNVFRLKYAYALTVGLGLMALASFGGTTGILYYGTAIFESAGFSGTIGTMTMALIQLPPSALGVVLMDKFGRWPLLLYSAGGMSMACLSLALSFLLKEHGWLTFYSPYLAFIGISVFSASYPIGMGGIPYVIMSEIFPINIKGAAGSLAIVVSYLSDLIVSYSFNFMMDWSSSGTFFIFTSINLFTVFFVAKMVPETKGRTLEEIQVLLTRIVP</sequence>
<keyword evidence="3 8" id="KW-0813">Transport</keyword>
<accession>A0AAW1LPU6</accession>
<dbReference type="CDD" id="cd17358">
    <property type="entry name" value="MFS_GLUT6_8_Class3_like"/>
    <property type="match status" value="1"/>
</dbReference>
<evidence type="ECO:0000256" key="7">
    <source>
        <dbReference type="ARBA" id="ARBA00023136"/>
    </source>
</evidence>
<dbReference type="AlphaFoldDB" id="A0AAW1LPU6"/>
<dbReference type="Pfam" id="PF00083">
    <property type="entry name" value="Sugar_tr"/>
    <property type="match status" value="1"/>
</dbReference>
<evidence type="ECO:0000256" key="1">
    <source>
        <dbReference type="ARBA" id="ARBA00004141"/>
    </source>
</evidence>
<dbReference type="PROSITE" id="PS50850">
    <property type="entry name" value="MFS"/>
    <property type="match status" value="1"/>
</dbReference>
<feature type="domain" description="Major facilitator superfamily (MFS) profile" evidence="10">
    <location>
        <begin position="35"/>
        <end position="457"/>
    </location>
</feature>
<feature type="transmembrane region" description="Helical" evidence="9">
    <location>
        <begin position="429"/>
        <end position="450"/>
    </location>
</feature>
<feature type="transmembrane region" description="Helical" evidence="9">
    <location>
        <begin position="334"/>
        <end position="355"/>
    </location>
</feature>
<dbReference type="InterPro" id="IPR050549">
    <property type="entry name" value="MFS_Trehalose_Transporter"/>
</dbReference>
<evidence type="ECO:0000256" key="6">
    <source>
        <dbReference type="ARBA" id="ARBA00022989"/>
    </source>
</evidence>
<evidence type="ECO:0000256" key="8">
    <source>
        <dbReference type="RuleBase" id="RU003346"/>
    </source>
</evidence>
<keyword evidence="4" id="KW-0762">Sugar transport</keyword>